<proteinExistence type="predicted"/>
<organism evidence="1">
    <name type="scientific">Catovirus CTV1</name>
    <dbReference type="NCBI Taxonomy" id="1977631"/>
    <lineage>
        <taxon>Viruses</taxon>
        <taxon>Varidnaviria</taxon>
        <taxon>Bamfordvirae</taxon>
        <taxon>Nucleocytoviricota</taxon>
        <taxon>Megaviricetes</taxon>
        <taxon>Imitervirales</taxon>
        <taxon>Mimiviridae</taxon>
        <taxon>Klosneuvirinae</taxon>
        <taxon>Catovirus</taxon>
    </lineage>
</organism>
<accession>A0A1V0SA36</accession>
<protein>
    <submittedName>
        <fullName evidence="1">Uncharacterized protein</fullName>
    </submittedName>
</protein>
<sequence length="293" mass="34602">MTTQITFYNFIVYCGNEKVYDDFVCQEIEDVDKLFDAIHDNLKKCSFSDDTMESIFQILYVLRLLHIKFHNLPPLEKGKYLYVYISKDFANYFESIRKTNMQMSYDKYNVLNIMYNNIRIGFDFIRRKYPYTSLFSTKNEDRLVASFSNYAMVCPEAYISPNNRSINDIANYIDLINTIMSNCKDREFYSNGHEILCAIKDIIIQKNINLKNIIKCNLDLCINGVNLCCRINTIENCRCDISASYNIFRVFWGSLVENFKFCVRKIKLKQKQYNTIVYPVNIFNDVTIITAEK</sequence>
<name>A0A1V0SA36_9VIRU</name>
<gene>
    <name evidence="1" type="ORF">Catovirus_1_594</name>
</gene>
<reference evidence="1" key="1">
    <citation type="journal article" date="2017" name="Science">
        <title>Giant viruses with an expanded complement of translation system components.</title>
        <authorList>
            <person name="Schulz F."/>
            <person name="Yutin N."/>
            <person name="Ivanova N.N."/>
            <person name="Ortega D.R."/>
            <person name="Lee T.K."/>
            <person name="Vierheilig J."/>
            <person name="Daims H."/>
            <person name="Horn M."/>
            <person name="Wagner M."/>
            <person name="Jensen G.J."/>
            <person name="Kyrpides N.C."/>
            <person name="Koonin E.V."/>
            <person name="Woyke T."/>
        </authorList>
    </citation>
    <scope>NUCLEOTIDE SEQUENCE</scope>
    <source>
        <strain evidence="1">CTV1</strain>
    </source>
</reference>
<evidence type="ECO:0000313" key="1">
    <source>
        <dbReference type="EMBL" id="ARF08544.1"/>
    </source>
</evidence>
<dbReference type="EMBL" id="KY684083">
    <property type="protein sequence ID" value="ARF08544.1"/>
    <property type="molecule type" value="Genomic_DNA"/>
</dbReference>